<feature type="site" description="Increases nucleophilicity of active site Cys" evidence="8">
    <location>
        <position position="451"/>
    </location>
</feature>
<comment type="catalytic activity">
    <reaction evidence="8">
        <text>cob(II)yrinate + 2 L-glutamine + 2 ATP + 2 H2O = cob(II)yrinate a,c diamide + 2 L-glutamate + 2 ADP + 2 phosphate + 2 H(+)</text>
        <dbReference type="Rhea" id="RHEA:26289"/>
        <dbReference type="ChEBI" id="CHEBI:15377"/>
        <dbReference type="ChEBI" id="CHEBI:15378"/>
        <dbReference type="ChEBI" id="CHEBI:29985"/>
        <dbReference type="ChEBI" id="CHEBI:30616"/>
        <dbReference type="ChEBI" id="CHEBI:43474"/>
        <dbReference type="ChEBI" id="CHEBI:58359"/>
        <dbReference type="ChEBI" id="CHEBI:58537"/>
        <dbReference type="ChEBI" id="CHEBI:58894"/>
        <dbReference type="ChEBI" id="CHEBI:456216"/>
        <dbReference type="EC" id="6.3.5.11"/>
    </reaction>
</comment>
<dbReference type="EMBL" id="AP012342">
    <property type="protein sequence ID" value="BAM07139.1"/>
    <property type="molecule type" value="Genomic_DNA"/>
</dbReference>
<dbReference type="HAMAP" id="MF_00027">
    <property type="entry name" value="CobB_CbiA"/>
    <property type="match status" value="1"/>
</dbReference>
<evidence type="ECO:0000256" key="1">
    <source>
        <dbReference type="ARBA" id="ARBA00001946"/>
    </source>
</evidence>
<dbReference type="PANTHER" id="PTHR43873">
    <property type="entry name" value="COBYRINATE A,C-DIAMIDE SYNTHASE"/>
    <property type="match status" value="1"/>
</dbReference>
<keyword evidence="2 8" id="KW-0169">Cobalamin biosynthesis</keyword>
<dbReference type="KEGG" id="lfc:LFE_1457"/>
<comment type="function">
    <text evidence="8">Catalyzes the ATP-dependent amidation of the two carboxylate groups at positions a and c of cobyrinate, using either L-glutamine or ammonia as the nitrogen source.</text>
</comment>
<evidence type="ECO:0000256" key="2">
    <source>
        <dbReference type="ARBA" id="ARBA00022573"/>
    </source>
</evidence>
<feature type="domain" description="CobB/CobQ-like glutamine amidotransferase" evidence="10">
    <location>
        <begin position="267"/>
        <end position="457"/>
    </location>
</feature>
<comment type="cofactor">
    <cofactor evidence="1 8">
        <name>Mg(2+)</name>
        <dbReference type="ChEBI" id="CHEBI:18420"/>
    </cofactor>
</comment>
<sequence>MAMSDRRNGLVVAGLSSGSGKTVATMALLRGLSSRGLDVAPMKCGPDFIDPRFHEACVSGPSFNLDRYFLSEEGLIKRYETSISEKSGGVIEGVMGIFDGETKGTSTADIARTLDLPVILVINSKGLAETIKALVKGVMVHAPGLRILGVIATFTGSKRHGDILREALGKDGLPPLLGTIERNVALELPERHLGLVGVKELSLNGFLERFMDTIDSEIVPGFSWELIEQHFQKRDPKPEIPQNSGPVPFWGGIHRGHNLQTAKVRLGIAWDRAFSFYYPENLEMLSELGVDLVPFSPMEDSSLPEDLDGLLFGGGYPELYAEELSGNQAMKESVRSFSRTGAPIVGECGGFLYLTRGPRNRQDGELLHEFTGLFPTSFVMGEKLRRLGYAEVSHPGSGPFAMASGFVRGHIFHYSFLLNDPSEEASTSPAFLKSGENEGMKMGNVMGSYLHLYFPSNPEYARSLVASLARSQVNKVRFL</sequence>
<feature type="active site" description="Nucleophile" evidence="8">
    <location>
        <position position="348"/>
    </location>
</feature>
<evidence type="ECO:0000256" key="6">
    <source>
        <dbReference type="ARBA" id="ARBA00022842"/>
    </source>
</evidence>
<dbReference type="eggNOG" id="COG1797">
    <property type="taxonomic scope" value="Bacteria"/>
</dbReference>
<evidence type="ECO:0000256" key="4">
    <source>
        <dbReference type="ARBA" id="ARBA00022741"/>
    </source>
</evidence>
<dbReference type="PROSITE" id="PS51274">
    <property type="entry name" value="GATASE_COBBQ"/>
    <property type="match status" value="1"/>
</dbReference>
<dbReference type="CDD" id="cd03130">
    <property type="entry name" value="GATase1_CobB"/>
    <property type="match status" value="1"/>
</dbReference>
<organism evidence="11 12">
    <name type="scientific">Leptospirillum ferrooxidans (strain C2-3)</name>
    <dbReference type="NCBI Taxonomy" id="1162668"/>
    <lineage>
        <taxon>Bacteria</taxon>
        <taxon>Pseudomonadati</taxon>
        <taxon>Nitrospirota</taxon>
        <taxon>Nitrospiria</taxon>
        <taxon>Nitrospirales</taxon>
        <taxon>Nitrospiraceae</taxon>
        <taxon>Leptospirillum</taxon>
    </lineage>
</organism>
<reference evidence="11 12" key="1">
    <citation type="journal article" date="2012" name="J. Bacteriol.">
        <title>Complete Genome Sequence of Leptospirillum ferrooxidans Strain C2-3, Isolated from a Fresh Volcanic Ash Deposit on the Island of Miyake, Japan.</title>
        <authorList>
            <person name="Fujimura R."/>
            <person name="Sato Y."/>
            <person name="Nishizawa T."/>
            <person name="Oshima K."/>
            <person name="Kim S.-W."/>
            <person name="Hattori M."/>
            <person name="Kamijo T."/>
            <person name="Ohta H."/>
        </authorList>
    </citation>
    <scope>NUCLEOTIDE SEQUENCE [LARGE SCALE GENOMIC DNA]</scope>
    <source>
        <strain evidence="11 12">C2-3</strain>
    </source>
</reference>
<gene>
    <name evidence="8 11" type="primary">cbiA</name>
    <name evidence="11" type="ordered locus">LFE_1457</name>
</gene>
<dbReference type="Gene3D" id="3.40.50.300">
    <property type="entry name" value="P-loop containing nucleotide triphosphate hydrolases"/>
    <property type="match status" value="2"/>
</dbReference>
<keyword evidence="4 8" id="KW-0547">Nucleotide-binding</keyword>
<proteinExistence type="inferred from homology"/>
<dbReference type="GO" id="GO:0042242">
    <property type="term" value="F:cobyrinic acid a,c-diamide synthase activity"/>
    <property type="evidence" value="ECO:0007669"/>
    <property type="project" value="UniProtKB-UniRule"/>
</dbReference>
<dbReference type="Gene3D" id="3.40.50.880">
    <property type="match status" value="1"/>
</dbReference>
<dbReference type="InterPro" id="IPR029062">
    <property type="entry name" value="Class_I_gatase-like"/>
</dbReference>
<dbReference type="NCBIfam" id="TIGR00379">
    <property type="entry name" value="cobB"/>
    <property type="match status" value="1"/>
</dbReference>
<dbReference type="Proteomes" id="UP000007382">
    <property type="component" value="Chromosome"/>
</dbReference>
<dbReference type="SUPFAM" id="SSF52540">
    <property type="entry name" value="P-loop containing nucleoside triphosphate hydrolases"/>
    <property type="match status" value="1"/>
</dbReference>
<comment type="domain">
    <text evidence="8">Comprises of two domains. The C-terminal domain contains the binding site for glutamine and catalyzes the hydrolysis of this substrate to glutamate and ammonia. The N-terminal domain is anticipated to bind ATP and cobyrinate and catalyzes the ultimate synthesis of the diamide product. The ammonia produced via the glutaminase domain is probably translocated to the adjacent domain via a molecular tunnel, where it reacts with an activated intermediate.</text>
</comment>
<evidence type="ECO:0000313" key="12">
    <source>
        <dbReference type="Proteomes" id="UP000007382"/>
    </source>
</evidence>
<keyword evidence="6 8" id="KW-0460">Magnesium</keyword>
<dbReference type="HOGENOM" id="CLU_022752_2_0_0"/>
<comment type="pathway">
    <text evidence="8">Cofactor biosynthesis; adenosylcobalamin biosynthesis; cob(II)yrinate a,c-diamide from sirohydrochlorin (anaerobic route): step 10/10.</text>
</comment>
<protein>
    <recommendedName>
        <fullName evidence="8">Cobyrinate a,c-diamide synthase</fullName>
        <ecNumber evidence="8">6.3.5.11</ecNumber>
    </recommendedName>
    <alternativeName>
        <fullName evidence="8">Cobyrinic acid a,c-diamide synthetase</fullName>
    </alternativeName>
</protein>
<dbReference type="AlphaFoldDB" id="I0IPE0"/>
<dbReference type="GO" id="GO:0005524">
    <property type="term" value="F:ATP binding"/>
    <property type="evidence" value="ECO:0007669"/>
    <property type="project" value="UniProtKB-UniRule"/>
</dbReference>
<evidence type="ECO:0000313" key="11">
    <source>
        <dbReference type="EMBL" id="BAM07139.1"/>
    </source>
</evidence>
<evidence type="ECO:0000256" key="3">
    <source>
        <dbReference type="ARBA" id="ARBA00022598"/>
    </source>
</evidence>
<accession>I0IPE0</accession>
<comment type="similarity">
    <text evidence="8">Belongs to the CobB/CbiA family.</text>
</comment>
<dbReference type="InterPro" id="IPR002586">
    <property type="entry name" value="CobQ/CobB/MinD/ParA_Nub-bd_dom"/>
</dbReference>
<keyword evidence="5 8" id="KW-0067">ATP-binding</keyword>
<dbReference type="InterPro" id="IPR027417">
    <property type="entry name" value="P-loop_NTPase"/>
</dbReference>
<feature type="domain" description="CobQ/CobB/MinD/ParA nucleotide binding" evidence="9">
    <location>
        <begin position="10"/>
        <end position="193"/>
    </location>
</feature>
<name>I0IPE0_LEPFC</name>
<dbReference type="STRING" id="1162668.LFE_1457"/>
<dbReference type="PATRIC" id="fig|1162668.3.peg.1726"/>
<evidence type="ECO:0000256" key="7">
    <source>
        <dbReference type="ARBA" id="ARBA00022962"/>
    </source>
</evidence>
<dbReference type="NCBIfam" id="NF002204">
    <property type="entry name" value="PRK01077.1"/>
    <property type="match status" value="1"/>
</dbReference>
<evidence type="ECO:0000256" key="8">
    <source>
        <dbReference type="HAMAP-Rule" id="MF_00027"/>
    </source>
</evidence>
<reference evidence="12" key="2">
    <citation type="submission" date="2012-03" db="EMBL/GenBank/DDBJ databases">
        <title>The complete genome sequence of the pioneer microbe on fresh volcanic deposit, Leptospirillum ferrooxidans strain C2-3.</title>
        <authorList>
            <person name="Fujimura R."/>
            <person name="Sato Y."/>
            <person name="Nishizawa T."/>
            <person name="Nanba K."/>
            <person name="Oshima K."/>
            <person name="Hattori M."/>
            <person name="Kamijo T."/>
            <person name="Ohta H."/>
        </authorList>
    </citation>
    <scope>NUCLEOTIDE SEQUENCE [LARGE SCALE GENOMIC DNA]</scope>
    <source>
        <strain evidence="12">C2-3</strain>
    </source>
</reference>
<keyword evidence="12" id="KW-1185">Reference proteome</keyword>
<evidence type="ECO:0000259" key="9">
    <source>
        <dbReference type="Pfam" id="PF01656"/>
    </source>
</evidence>
<dbReference type="InterPro" id="IPR004484">
    <property type="entry name" value="CbiA/CobB_synth"/>
</dbReference>
<evidence type="ECO:0000256" key="5">
    <source>
        <dbReference type="ARBA" id="ARBA00022840"/>
    </source>
</evidence>
<dbReference type="SUPFAM" id="SSF52317">
    <property type="entry name" value="Class I glutamine amidotransferase-like"/>
    <property type="match status" value="1"/>
</dbReference>
<keyword evidence="7 8" id="KW-0315">Glutamine amidotransferase</keyword>
<dbReference type="Pfam" id="PF01656">
    <property type="entry name" value="CbiA"/>
    <property type="match status" value="1"/>
</dbReference>
<dbReference type="OrthoDB" id="9764035at2"/>
<dbReference type="UniPathway" id="UPA00148">
    <property type="reaction ID" value="UER00231"/>
</dbReference>
<evidence type="ECO:0000259" key="10">
    <source>
        <dbReference type="Pfam" id="PF07685"/>
    </source>
</evidence>
<dbReference type="PANTHER" id="PTHR43873:SF1">
    <property type="entry name" value="COBYRINATE A,C-DIAMIDE SYNTHASE"/>
    <property type="match status" value="1"/>
</dbReference>
<dbReference type="GO" id="GO:0009236">
    <property type="term" value="P:cobalamin biosynthetic process"/>
    <property type="evidence" value="ECO:0007669"/>
    <property type="project" value="UniProtKB-UniRule"/>
</dbReference>
<keyword evidence="3 8" id="KW-0436">Ligase</keyword>
<dbReference type="EC" id="6.3.5.11" evidence="8"/>
<comment type="miscellaneous">
    <text evidence="8">The a and c carboxylates of cobyrinate are activated for nucleophilic attack via formation of a phosphorylated intermediate by ATP. CbiA catalyzes first the amidation of the c-carboxylate, and then that of the a-carboxylate.</text>
</comment>
<dbReference type="Pfam" id="PF07685">
    <property type="entry name" value="GATase_3"/>
    <property type="match status" value="1"/>
</dbReference>
<dbReference type="InterPro" id="IPR011698">
    <property type="entry name" value="GATase_3"/>
</dbReference>